<name>A0ABW5D9W0_9BACT</name>
<dbReference type="InterPro" id="IPR001383">
    <property type="entry name" value="Ribosomal_bL28_bact-type"/>
</dbReference>
<comment type="caution">
    <text evidence="6">The sequence shown here is derived from an EMBL/GenBank/DDBJ whole genome shotgun (WGS) entry which is preliminary data.</text>
</comment>
<reference evidence="7" key="1">
    <citation type="journal article" date="2019" name="Int. J. Syst. Evol. Microbiol.">
        <title>The Global Catalogue of Microorganisms (GCM) 10K type strain sequencing project: providing services to taxonomists for standard genome sequencing and annotation.</title>
        <authorList>
            <consortium name="The Broad Institute Genomics Platform"/>
            <consortium name="The Broad Institute Genome Sequencing Center for Infectious Disease"/>
            <person name="Wu L."/>
            <person name="Ma J."/>
        </authorList>
    </citation>
    <scope>NUCLEOTIDE SEQUENCE [LARGE SCALE GENOMIC DNA]</scope>
    <source>
        <strain evidence="7">CGMCC 4.7106</strain>
    </source>
</reference>
<evidence type="ECO:0000256" key="4">
    <source>
        <dbReference type="ARBA" id="ARBA00035174"/>
    </source>
</evidence>
<keyword evidence="2 5" id="KW-0689">Ribosomal protein</keyword>
<keyword evidence="7" id="KW-1185">Reference proteome</keyword>
<evidence type="ECO:0000313" key="7">
    <source>
        <dbReference type="Proteomes" id="UP001597375"/>
    </source>
</evidence>
<dbReference type="InterPro" id="IPR026569">
    <property type="entry name" value="Ribosomal_bL28"/>
</dbReference>
<accession>A0ABW5D9W0</accession>
<dbReference type="Gene3D" id="2.30.170.40">
    <property type="entry name" value="Ribosomal protein L28/L24"/>
    <property type="match status" value="1"/>
</dbReference>
<dbReference type="NCBIfam" id="TIGR00009">
    <property type="entry name" value="L28"/>
    <property type="match status" value="1"/>
</dbReference>
<evidence type="ECO:0000256" key="3">
    <source>
        <dbReference type="ARBA" id="ARBA00023274"/>
    </source>
</evidence>
<dbReference type="Pfam" id="PF00830">
    <property type="entry name" value="Ribosomal_L28"/>
    <property type="match status" value="1"/>
</dbReference>
<dbReference type="Proteomes" id="UP001597375">
    <property type="component" value="Unassembled WGS sequence"/>
</dbReference>
<evidence type="ECO:0000256" key="5">
    <source>
        <dbReference type="HAMAP-Rule" id="MF_00373"/>
    </source>
</evidence>
<evidence type="ECO:0000313" key="6">
    <source>
        <dbReference type="EMBL" id="MFD2257175.1"/>
    </source>
</evidence>
<dbReference type="InterPro" id="IPR034704">
    <property type="entry name" value="Ribosomal_bL28/bL31-like_sf"/>
</dbReference>
<dbReference type="PANTHER" id="PTHR13528:SF2">
    <property type="entry name" value="LARGE RIBOSOMAL SUBUNIT PROTEIN BL28M"/>
    <property type="match status" value="1"/>
</dbReference>
<evidence type="ECO:0000256" key="2">
    <source>
        <dbReference type="ARBA" id="ARBA00022980"/>
    </source>
</evidence>
<dbReference type="SUPFAM" id="SSF143800">
    <property type="entry name" value="L28p-like"/>
    <property type="match status" value="1"/>
</dbReference>
<gene>
    <name evidence="5 6" type="primary">rpmB</name>
    <name evidence="6" type="ORF">ACFSSA_10840</name>
</gene>
<dbReference type="RefSeq" id="WP_386820463.1">
    <property type="nucleotide sequence ID" value="NZ_JBHUIT010000020.1"/>
</dbReference>
<keyword evidence="3 5" id="KW-0687">Ribonucleoprotein</keyword>
<evidence type="ECO:0000256" key="1">
    <source>
        <dbReference type="ARBA" id="ARBA00008760"/>
    </source>
</evidence>
<dbReference type="EMBL" id="JBHUIT010000020">
    <property type="protein sequence ID" value="MFD2257175.1"/>
    <property type="molecule type" value="Genomic_DNA"/>
</dbReference>
<sequence length="88" mass="9736">MARICSIRGTRVRSGGKIHRSGLAKKKGGIGRHVTKVTKRTVSPNLQNKRIWVPELGKFVRIKLSCRALKTINKNGAYVTLKKAGLVK</sequence>
<dbReference type="HAMAP" id="MF_00373">
    <property type="entry name" value="Ribosomal_bL28"/>
    <property type="match status" value="1"/>
</dbReference>
<proteinExistence type="inferred from homology"/>
<dbReference type="InterPro" id="IPR037147">
    <property type="entry name" value="Ribosomal_bL28_sf"/>
</dbReference>
<dbReference type="PANTHER" id="PTHR13528">
    <property type="entry name" value="39S RIBOSOMAL PROTEIN L28, MITOCHONDRIAL"/>
    <property type="match status" value="1"/>
</dbReference>
<comment type="similarity">
    <text evidence="1 5">Belongs to the bacterial ribosomal protein bL28 family.</text>
</comment>
<dbReference type="GO" id="GO:0005840">
    <property type="term" value="C:ribosome"/>
    <property type="evidence" value="ECO:0007669"/>
    <property type="project" value="UniProtKB-KW"/>
</dbReference>
<protein>
    <recommendedName>
        <fullName evidence="4 5">Large ribosomal subunit protein bL28</fullName>
    </recommendedName>
</protein>
<organism evidence="6 7">
    <name type="scientific">Luteolibacter algae</name>
    <dbReference type="NCBI Taxonomy" id="454151"/>
    <lineage>
        <taxon>Bacteria</taxon>
        <taxon>Pseudomonadati</taxon>
        <taxon>Verrucomicrobiota</taxon>
        <taxon>Verrucomicrobiia</taxon>
        <taxon>Verrucomicrobiales</taxon>
        <taxon>Verrucomicrobiaceae</taxon>
        <taxon>Luteolibacter</taxon>
    </lineage>
</organism>